<comment type="caution">
    <text evidence="1">The sequence shown here is derived from an EMBL/GenBank/DDBJ whole genome shotgun (WGS) entry which is preliminary data.</text>
</comment>
<dbReference type="Proteomes" id="UP001148838">
    <property type="component" value="Unassembled WGS sequence"/>
</dbReference>
<evidence type="ECO:0000313" key="2">
    <source>
        <dbReference type="Proteomes" id="UP001148838"/>
    </source>
</evidence>
<keyword evidence="2" id="KW-1185">Reference proteome</keyword>
<accession>A0ABQ8TMP2</accession>
<gene>
    <name evidence="1" type="ORF">ANN_09281</name>
</gene>
<name>A0ABQ8TMP2_PERAM</name>
<protein>
    <submittedName>
        <fullName evidence="1">Uncharacterized protein</fullName>
    </submittedName>
</protein>
<evidence type="ECO:0000313" key="1">
    <source>
        <dbReference type="EMBL" id="KAJ4447277.1"/>
    </source>
</evidence>
<organism evidence="1 2">
    <name type="scientific">Periplaneta americana</name>
    <name type="common">American cockroach</name>
    <name type="synonym">Blatta americana</name>
    <dbReference type="NCBI Taxonomy" id="6978"/>
    <lineage>
        <taxon>Eukaryota</taxon>
        <taxon>Metazoa</taxon>
        <taxon>Ecdysozoa</taxon>
        <taxon>Arthropoda</taxon>
        <taxon>Hexapoda</taxon>
        <taxon>Insecta</taxon>
        <taxon>Pterygota</taxon>
        <taxon>Neoptera</taxon>
        <taxon>Polyneoptera</taxon>
        <taxon>Dictyoptera</taxon>
        <taxon>Blattodea</taxon>
        <taxon>Blattoidea</taxon>
        <taxon>Blattidae</taxon>
        <taxon>Blattinae</taxon>
        <taxon>Periplaneta</taxon>
    </lineage>
</organism>
<dbReference type="EMBL" id="JAJSOF020000005">
    <property type="protein sequence ID" value="KAJ4447277.1"/>
    <property type="molecule type" value="Genomic_DNA"/>
</dbReference>
<reference evidence="1 2" key="1">
    <citation type="journal article" date="2022" name="Allergy">
        <title>Genome assembly and annotation of Periplaneta americana reveal a comprehensive cockroach allergen profile.</title>
        <authorList>
            <person name="Wang L."/>
            <person name="Xiong Q."/>
            <person name="Saelim N."/>
            <person name="Wang L."/>
            <person name="Nong W."/>
            <person name="Wan A.T."/>
            <person name="Shi M."/>
            <person name="Liu X."/>
            <person name="Cao Q."/>
            <person name="Hui J.H.L."/>
            <person name="Sookrung N."/>
            <person name="Leung T.F."/>
            <person name="Tungtrongchitr A."/>
            <person name="Tsui S.K.W."/>
        </authorList>
    </citation>
    <scope>NUCLEOTIDE SEQUENCE [LARGE SCALE GENOMIC DNA]</scope>
    <source>
        <strain evidence="1">PWHHKU_190912</strain>
    </source>
</reference>
<proteinExistence type="predicted"/>
<sequence>MDGLCEGVNEPTGSLKAICKRCRREFEHRFAGVRIPSRSTIHDLSLKSDVPTGFFLNKKRVQQRRVLTEEKFDEVGVRLEHSPRKSLRRLGQEFNIFKTSAFVVTKLLKLKPYRVTVVHALQPQDPVAVKMMICRCELVKARSKNPERRILPPLCRFRYNCRIDKVKGFETLPKKVLEMQAKKI</sequence>